<evidence type="ECO:0000256" key="1">
    <source>
        <dbReference type="SAM" id="MobiDB-lite"/>
    </source>
</evidence>
<dbReference type="EMBL" id="KI686376">
    <property type="protein sequence ID" value="ETK86399.1"/>
    <property type="molecule type" value="Genomic_DNA"/>
</dbReference>
<dbReference type="Proteomes" id="UP000053236">
    <property type="component" value="Unassembled WGS sequence"/>
</dbReference>
<accession>W2GU52</accession>
<organism evidence="2">
    <name type="scientific">Phytophthora nicotianae</name>
    <name type="common">Potato buckeye rot agent</name>
    <name type="synonym">Phytophthora parasitica</name>
    <dbReference type="NCBI Taxonomy" id="4792"/>
    <lineage>
        <taxon>Eukaryota</taxon>
        <taxon>Sar</taxon>
        <taxon>Stramenopiles</taxon>
        <taxon>Oomycota</taxon>
        <taxon>Peronosporomycetes</taxon>
        <taxon>Peronosporales</taxon>
        <taxon>Peronosporaceae</taxon>
        <taxon>Phytophthora</taxon>
    </lineage>
</organism>
<dbReference type="AlphaFoldDB" id="W2GU52"/>
<name>W2GU52_PHYNI</name>
<evidence type="ECO:0000313" key="2">
    <source>
        <dbReference type="EMBL" id="ETK86399.1"/>
    </source>
</evidence>
<reference evidence="2" key="1">
    <citation type="submission" date="2013-11" db="EMBL/GenBank/DDBJ databases">
        <title>The Genome Sequence of Phytophthora parasitica CJ02B3.</title>
        <authorList>
            <consortium name="The Broad Institute Genomics Platform"/>
            <person name="Russ C."/>
            <person name="Tyler B."/>
            <person name="Panabieres F."/>
            <person name="Shan W."/>
            <person name="Tripathy S."/>
            <person name="Grunwald N."/>
            <person name="Machado M."/>
            <person name="Johnson C.S."/>
            <person name="Arredondo F."/>
            <person name="Hong C."/>
            <person name="Coffey M."/>
            <person name="Young S.K."/>
            <person name="Zeng Q."/>
            <person name="Gargeya S."/>
            <person name="Fitzgerald M."/>
            <person name="Abouelleil A."/>
            <person name="Alvarado L."/>
            <person name="Chapman S.B."/>
            <person name="Gainer-Dewar J."/>
            <person name="Goldberg J."/>
            <person name="Griggs A."/>
            <person name="Gujja S."/>
            <person name="Hansen M."/>
            <person name="Howarth C."/>
            <person name="Imamovic A."/>
            <person name="Ireland A."/>
            <person name="Larimer J."/>
            <person name="McCowan C."/>
            <person name="Murphy C."/>
            <person name="Pearson M."/>
            <person name="Poon T.W."/>
            <person name="Priest M."/>
            <person name="Roberts A."/>
            <person name="Saif S."/>
            <person name="Shea T."/>
            <person name="Sykes S."/>
            <person name="Wortman J."/>
            <person name="Nusbaum C."/>
            <person name="Birren B."/>
        </authorList>
    </citation>
    <scope>NUCLEOTIDE SEQUENCE [LARGE SCALE GENOMIC DNA]</scope>
    <source>
        <strain evidence="2">CJ02B3</strain>
    </source>
</reference>
<proteinExistence type="predicted"/>
<protein>
    <submittedName>
        <fullName evidence="2">Uncharacterized protein</fullName>
    </submittedName>
</protein>
<sequence>MPTGDGEEREFMQNVCVGLDGTAASVSWGPEKGAGTLPFRWRSIIRNRVYELLKREWNEGKRPHRGGPRALEAEDGVPPLRDKEDEDCLDEELLRGYQIEEGGTRNVAFLD</sequence>
<feature type="region of interest" description="Disordered" evidence="1">
    <location>
        <begin position="60"/>
        <end position="84"/>
    </location>
</feature>
<gene>
    <name evidence="2" type="ORF">L915_08967</name>
</gene>
<dbReference type="VEuPathDB" id="FungiDB:PPTG_24338"/>